<evidence type="ECO:0000256" key="4">
    <source>
        <dbReference type="SAM" id="Phobius"/>
    </source>
</evidence>
<evidence type="ECO:0000313" key="7">
    <source>
        <dbReference type="Proteomes" id="UP000072741"/>
    </source>
</evidence>
<dbReference type="OrthoDB" id="9813903at2"/>
<feature type="transmembrane region" description="Helical" evidence="4">
    <location>
        <begin position="119"/>
        <end position="137"/>
    </location>
</feature>
<dbReference type="InterPro" id="IPR000160">
    <property type="entry name" value="GGDEF_dom"/>
</dbReference>
<dbReference type="GO" id="GO:0005886">
    <property type="term" value="C:plasma membrane"/>
    <property type="evidence" value="ECO:0007669"/>
    <property type="project" value="TreeGrafter"/>
</dbReference>
<dbReference type="EMBL" id="LDSL01000137">
    <property type="protein sequence ID" value="KTT15692.1"/>
    <property type="molecule type" value="Genomic_DNA"/>
</dbReference>
<evidence type="ECO:0000256" key="2">
    <source>
        <dbReference type="ARBA" id="ARBA00034247"/>
    </source>
</evidence>
<dbReference type="SUPFAM" id="SSF55073">
    <property type="entry name" value="Nucleotide cyclase"/>
    <property type="match status" value="1"/>
</dbReference>
<comment type="catalytic activity">
    <reaction evidence="2">
        <text>2 GTP = 3',3'-c-di-GMP + 2 diphosphate</text>
        <dbReference type="Rhea" id="RHEA:24898"/>
        <dbReference type="ChEBI" id="CHEBI:33019"/>
        <dbReference type="ChEBI" id="CHEBI:37565"/>
        <dbReference type="ChEBI" id="CHEBI:58805"/>
        <dbReference type="EC" id="2.7.7.65"/>
    </reaction>
</comment>
<gene>
    <name evidence="6" type="ORF">NS331_20000</name>
</gene>
<dbReference type="InterPro" id="IPR043128">
    <property type="entry name" value="Rev_trsase/Diguanyl_cyclase"/>
</dbReference>
<evidence type="ECO:0000256" key="3">
    <source>
        <dbReference type="SAM" id="MobiDB-lite"/>
    </source>
</evidence>
<keyword evidence="7" id="KW-1185">Reference proteome</keyword>
<dbReference type="AlphaFoldDB" id="A0A147GNP4"/>
<dbReference type="Proteomes" id="UP000072741">
    <property type="component" value="Unassembled WGS sequence"/>
</dbReference>
<dbReference type="PANTHER" id="PTHR45138:SF9">
    <property type="entry name" value="DIGUANYLATE CYCLASE DGCM-RELATED"/>
    <property type="match status" value="1"/>
</dbReference>
<dbReference type="Pfam" id="PF00990">
    <property type="entry name" value="GGDEF"/>
    <property type="match status" value="1"/>
</dbReference>
<dbReference type="NCBIfam" id="TIGR00254">
    <property type="entry name" value="GGDEF"/>
    <property type="match status" value="1"/>
</dbReference>
<feature type="transmembrane region" description="Helical" evidence="4">
    <location>
        <begin position="144"/>
        <end position="165"/>
    </location>
</feature>
<evidence type="ECO:0000313" key="6">
    <source>
        <dbReference type="EMBL" id="KTT15692.1"/>
    </source>
</evidence>
<sequence>MDAGAMKMFADAGLPGRETMPAGADVGRLLKRALRDEVRPLGLACQGMGLLVWLTTLAVTMPGMADALAGQLLCTAAAAFGVLLSLVRRPAWALHWGSLIAVVALAWAFRLSLRASEAPAVWALPLLLLFGMCLALCHVRVRDFLLSFAVVGAVFLDGTLVASVPQGQRPLLALFLAFAFLMCLLTNVALVRERRAGHLLRLQMGRLAYEDVLTGLANRRAFFEAANAAIAAAPQGRFSLVLLDVDDFKRINDRFGHEAGDQALVAVAGALRRASAPHLCARLGGEEFCVWIDDEAVSPPAVARACVSGVHQLQVAGLRLSISAGVATVEPDVPLGRALALADEALYQAKARGKDTLAVAPPSGRMPLIVPPQPERRSWRPWRPTRRD</sequence>
<reference evidence="6 7" key="1">
    <citation type="journal article" date="2016" name="Front. Microbiol.">
        <title>Genomic Resource of Rice Seed Associated Bacteria.</title>
        <authorList>
            <person name="Midha S."/>
            <person name="Bansal K."/>
            <person name="Sharma S."/>
            <person name="Kumar N."/>
            <person name="Patil P.P."/>
            <person name="Chaudhry V."/>
            <person name="Patil P.B."/>
        </authorList>
    </citation>
    <scope>NUCLEOTIDE SEQUENCE [LARGE SCALE GENOMIC DNA]</scope>
    <source>
        <strain evidence="6 7">NS331</strain>
    </source>
</reference>
<feature type="transmembrane region" description="Helical" evidence="4">
    <location>
        <begin position="67"/>
        <end position="87"/>
    </location>
</feature>
<feature type="transmembrane region" description="Helical" evidence="4">
    <location>
        <begin position="94"/>
        <end position="113"/>
    </location>
</feature>
<dbReference type="PANTHER" id="PTHR45138">
    <property type="entry name" value="REGULATORY COMPONENTS OF SENSORY TRANSDUCTION SYSTEM"/>
    <property type="match status" value="1"/>
</dbReference>
<feature type="region of interest" description="Disordered" evidence="3">
    <location>
        <begin position="362"/>
        <end position="388"/>
    </location>
</feature>
<accession>A0A147GNP4</accession>
<proteinExistence type="predicted"/>
<name>A0A147GNP4_9BURK</name>
<comment type="caution">
    <text evidence="6">The sequence shown here is derived from an EMBL/GenBank/DDBJ whole genome shotgun (WGS) entry which is preliminary data.</text>
</comment>
<dbReference type="PROSITE" id="PS50887">
    <property type="entry name" value="GGDEF"/>
    <property type="match status" value="1"/>
</dbReference>
<feature type="transmembrane region" description="Helical" evidence="4">
    <location>
        <begin position="171"/>
        <end position="191"/>
    </location>
</feature>
<organism evidence="6 7">
    <name type="scientific">Pseudacidovorax intermedius</name>
    <dbReference type="NCBI Taxonomy" id="433924"/>
    <lineage>
        <taxon>Bacteria</taxon>
        <taxon>Pseudomonadati</taxon>
        <taxon>Pseudomonadota</taxon>
        <taxon>Betaproteobacteria</taxon>
        <taxon>Burkholderiales</taxon>
        <taxon>Comamonadaceae</taxon>
        <taxon>Pseudacidovorax</taxon>
    </lineage>
</organism>
<protein>
    <recommendedName>
        <fullName evidence="1">diguanylate cyclase</fullName>
        <ecNumber evidence="1">2.7.7.65</ecNumber>
    </recommendedName>
</protein>
<dbReference type="GO" id="GO:1902201">
    <property type="term" value="P:negative regulation of bacterial-type flagellum-dependent cell motility"/>
    <property type="evidence" value="ECO:0007669"/>
    <property type="project" value="TreeGrafter"/>
</dbReference>
<dbReference type="CDD" id="cd01949">
    <property type="entry name" value="GGDEF"/>
    <property type="match status" value="1"/>
</dbReference>
<feature type="transmembrane region" description="Helical" evidence="4">
    <location>
        <begin position="41"/>
        <end position="61"/>
    </location>
</feature>
<evidence type="ECO:0000256" key="1">
    <source>
        <dbReference type="ARBA" id="ARBA00012528"/>
    </source>
</evidence>
<evidence type="ECO:0000259" key="5">
    <source>
        <dbReference type="PROSITE" id="PS50887"/>
    </source>
</evidence>
<feature type="compositionally biased region" description="Basic residues" evidence="3">
    <location>
        <begin position="379"/>
        <end position="388"/>
    </location>
</feature>
<keyword evidence="4" id="KW-0812">Transmembrane</keyword>
<keyword evidence="4" id="KW-0472">Membrane</keyword>
<dbReference type="GO" id="GO:0052621">
    <property type="term" value="F:diguanylate cyclase activity"/>
    <property type="evidence" value="ECO:0007669"/>
    <property type="project" value="UniProtKB-EC"/>
</dbReference>
<dbReference type="GO" id="GO:0043709">
    <property type="term" value="P:cell adhesion involved in single-species biofilm formation"/>
    <property type="evidence" value="ECO:0007669"/>
    <property type="project" value="TreeGrafter"/>
</dbReference>
<keyword evidence="4" id="KW-1133">Transmembrane helix</keyword>
<dbReference type="SMART" id="SM00267">
    <property type="entry name" value="GGDEF"/>
    <property type="match status" value="1"/>
</dbReference>
<feature type="domain" description="GGDEF" evidence="5">
    <location>
        <begin position="236"/>
        <end position="362"/>
    </location>
</feature>
<dbReference type="Gene3D" id="3.30.70.270">
    <property type="match status" value="1"/>
</dbReference>
<dbReference type="InterPro" id="IPR029787">
    <property type="entry name" value="Nucleotide_cyclase"/>
</dbReference>
<dbReference type="InterPro" id="IPR050469">
    <property type="entry name" value="Diguanylate_Cyclase"/>
</dbReference>
<dbReference type="EC" id="2.7.7.65" evidence="1"/>